<dbReference type="InterPro" id="IPR003439">
    <property type="entry name" value="ABC_transporter-like_ATP-bd"/>
</dbReference>
<dbReference type="Gene3D" id="3.30.63.10">
    <property type="entry name" value="Guanylate Kinase phosphate binding domain"/>
    <property type="match status" value="1"/>
</dbReference>
<comment type="caution">
    <text evidence="5">The sequence shown here is derived from an EMBL/GenBank/DDBJ whole genome shotgun (WGS) entry which is preliminary data.</text>
</comment>
<sequence>MIEEKGQNLSAGQKQLVSLMRALVKDYEIYLFDEFLSNVNNELKEKIVDGTGKTTIESLLSQDPNIIKLVSTTTRPPREGERDGKDYYFISKEEFEVELKKGRFLEHVIYDGNYYGVHVKVIDLILGTQKKNGVIIVDVAAESREKMVEHMRKRGTSEPEIIRRLNIEEKEGKFATEFDYILTVKENGLIEAVHKIKKKLNYEVGLTN</sequence>
<proteinExistence type="inferred from homology"/>
<dbReference type="PANTHER" id="PTHR23117:SF13">
    <property type="entry name" value="GUANYLATE KINASE"/>
    <property type="match status" value="1"/>
</dbReference>
<evidence type="ECO:0000256" key="2">
    <source>
        <dbReference type="ARBA" id="ARBA00022679"/>
    </source>
</evidence>
<evidence type="ECO:0000313" key="5">
    <source>
        <dbReference type="EMBL" id="CAG8592149.1"/>
    </source>
</evidence>
<protein>
    <submittedName>
        <fullName evidence="5">1901_t:CDS:1</fullName>
    </submittedName>
</protein>
<evidence type="ECO:0000256" key="1">
    <source>
        <dbReference type="ARBA" id="ARBA00005790"/>
    </source>
</evidence>
<dbReference type="Pfam" id="PF00625">
    <property type="entry name" value="Guanylate_kin"/>
    <property type="match status" value="1"/>
</dbReference>
<name>A0A9N9GA25_9GLOM</name>
<dbReference type="PROSITE" id="PS00856">
    <property type="entry name" value="GUANYLATE_KINASE_1"/>
    <property type="match status" value="1"/>
</dbReference>
<keyword evidence="3" id="KW-0418">Kinase</keyword>
<dbReference type="Pfam" id="PF00005">
    <property type="entry name" value="ABC_tran"/>
    <property type="match status" value="1"/>
</dbReference>
<dbReference type="AlphaFoldDB" id="A0A9N9GA25"/>
<keyword evidence="2" id="KW-0808">Transferase</keyword>
<keyword evidence="6" id="KW-1185">Reference proteome</keyword>
<evidence type="ECO:0000256" key="3">
    <source>
        <dbReference type="ARBA" id="ARBA00022777"/>
    </source>
</evidence>
<dbReference type="GO" id="GO:0016887">
    <property type="term" value="F:ATP hydrolysis activity"/>
    <property type="evidence" value="ECO:0007669"/>
    <property type="project" value="InterPro"/>
</dbReference>
<reference evidence="5" key="1">
    <citation type="submission" date="2021-06" db="EMBL/GenBank/DDBJ databases">
        <authorList>
            <person name="Kallberg Y."/>
            <person name="Tangrot J."/>
            <person name="Rosling A."/>
        </authorList>
    </citation>
    <scope>NUCLEOTIDE SEQUENCE</scope>
    <source>
        <strain evidence="5">FL130A</strain>
    </source>
</reference>
<dbReference type="GO" id="GO:0004385">
    <property type="term" value="F:GMP kinase activity"/>
    <property type="evidence" value="ECO:0007669"/>
    <property type="project" value="TreeGrafter"/>
</dbReference>
<dbReference type="InterPro" id="IPR008145">
    <property type="entry name" value="GK/Ca_channel_bsu"/>
</dbReference>
<dbReference type="FunFam" id="3.30.63.10:FF:000002">
    <property type="entry name" value="Guanylate kinase 1"/>
    <property type="match status" value="1"/>
</dbReference>
<dbReference type="Proteomes" id="UP000789508">
    <property type="component" value="Unassembled WGS sequence"/>
</dbReference>
<dbReference type="SUPFAM" id="SSF52540">
    <property type="entry name" value="P-loop containing nucleoside triphosphate hydrolases"/>
    <property type="match status" value="2"/>
</dbReference>
<dbReference type="GO" id="GO:0005524">
    <property type="term" value="F:ATP binding"/>
    <property type="evidence" value="ECO:0007669"/>
    <property type="project" value="InterPro"/>
</dbReference>
<dbReference type="PROSITE" id="PS50052">
    <property type="entry name" value="GUANYLATE_KINASE_2"/>
    <property type="match status" value="1"/>
</dbReference>
<dbReference type="InterPro" id="IPR020590">
    <property type="entry name" value="Guanylate_kinase_CS"/>
</dbReference>
<comment type="similarity">
    <text evidence="1">Belongs to the guanylate kinase family.</text>
</comment>
<dbReference type="EMBL" id="CAJVPS010003621">
    <property type="protein sequence ID" value="CAG8592149.1"/>
    <property type="molecule type" value="Genomic_DNA"/>
</dbReference>
<dbReference type="PANTHER" id="PTHR23117">
    <property type="entry name" value="GUANYLATE KINASE-RELATED"/>
    <property type="match status" value="1"/>
</dbReference>
<dbReference type="InterPro" id="IPR008144">
    <property type="entry name" value="Guanylate_kin-like_dom"/>
</dbReference>
<evidence type="ECO:0000313" key="6">
    <source>
        <dbReference type="Proteomes" id="UP000789508"/>
    </source>
</evidence>
<dbReference type="InterPro" id="IPR027417">
    <property type="entry name" value="P-loop_NTPase"/>
</dbReference>
<gene>
    <name evidence="5" type="ORF">ALEPTO_LOCUS7754</name>
</gene>
<organism evidence="5 6">
    <name type="scientific">Ambispora leptoticha</name>
    <dbReference type="NCBI Taxonomy" id="144679"/>
    <lineage>
        <taxon>Eukaryota</taxon>
        <taxon>Fungi</taxon>
        <taxon>Fungi incertae sedis</taxon>
        <taxon>Mucoromycota</taxon>
        <taxon>Glomeromycotina</taxon>
        <taxon>Glomeromycetes</taxon>
        <taxon>Archaeosporales</taxon>
        <taxon>Ambisporaceae</taxon>
        <taxon>Ambispora</taxon>
    </lineage>
</organism>
<dbReference type="SMART" id="SM00072">
    <property type="entry name" value="GuKc"/>
    <property type="match status" value="1"/>
</dbReference>
<evidence type="ECO:0000259" key="4">
    <source>
        <dbReference type="PROSITE" id="PS50052"/>
    </source>
</evidence>
<dbReference type="OrthoDB" id="2438863at2759"/>
<dbReference type="GO" id="GO:0005829">
    <property type="term" value="C:cytosol"/>
    <property type="evidence" value="ECO:0007669"/>
    <property type="project" value="TreeGrafter"/>
</dbReference>
<accession>A0A9N9GA25</accession>
<feature type="domain" description="Guanylate kinase-like" evidence="4">
    <location>
        <begin position="43"/>
        <end position="130"/>
    </location>
</feature>
<dbReference type="Gene3D" id="3.40.50.300">
    <property type="entry name" value="P-loop containing nucleotide triphosphate hydrolases"/>
    <property type="match status" value="2"/>
</dbReference>